<dbReference type="AlphaFoldDB" id="A0A919AZM1"/>
<dbReference type="EMBL" id="BNCI01000002">
    <property type="protein sequence ID" value="GHF30324.1"/>
    <property type="molecule type" value="Genomic_DNA"/>
</dbReference>
<dbReference type="InterPro" id="IPR008331">
    <property type="entry name" value="Ferritin_DPS_dom"/>
</dbReference>
<accession>A0A919AZM1</accession>
<dbReference type="PANTHER" id="PTHR42932:SF3">
    <property type="entry name" value="DNA PROTECTION DURING STARVATION PROTEIN"/>
    <property type="match status" value="1"/>
</dbReference>
<dbReference type="GO" id="GO:0008199">
    <property type="term" value="F:ferric iron binding"/>
    <property type="evidence" value="ECO:0007669"/>
    <property type="project" value="InterPro"/>
</dbReference>
<evidence type="ECO:0000313" key="5">
    <source>
        <dbReference type="Proteomes" id="UP000630923"/>
    </source>
</evidence>
<evidence type="ECO:0000313" key="4">
    <source>
        <dbReference type="EMBL" id="GHF30324.1"/>
    </source>
</evidence>
<organism evidence="4 5">
    <name type="scientific">Kordiimonas sediminis</name>
    <dbReference type="NCBI Taxonomy" id="1735581"/>
    <lineage>
        <taxon>Bacteria</taxon>
        <taxon>Pseudomonadati</taxon>
        <taxon>Pseudomonadota</taxon>
        <taxon>Alphaproteobacteria</taxon>
        <taxon>Kordiimonadales</taxon>
        <taxon>Kordiimonadaceae</taxon>
        <taxon>Kordiimonas</taxon>
    </lineage>
</organism>
<gene>
    <name evidence="4" type="ORF">GCM10017044_27140</name>
</gene>
<comment type="caution">
    <text evidence="4">The sequence shown here is derived from an EMBL/GenBank/DDBJ whole genome shotgun (WGS) entry which is preliminary data.</text>
</comment>
<dbReference type="InterPro" id="IPR002177">
    <property type="entry name" value="DPS_DNA-bd"/>
</dbReference>
<proteinExistence type="inferred from homology"/>
<evidence type="ECO:0000259" key="3">
    <source>
        <dbReference type="Pfam" id="PF00210"/>
    </source>
</evidence>
<protein>
    <submittedName>
        <fullName evidence="4">DNA starvation/stationary phase protection protein</fullName>
    </submittedName>
</protein>
<dbReference type="Gene3D" id="1.20.1260.10">
    <property type="match status" value="1"/>
</dbReference>
<dbReference type="GO" id="GO:0016722">
    <property type="term" value="F:oxidoreductase activity, acting on metal ions"/>
    <property type="evidence" value="ECO:0007669"/>
    <property type="project" value="InterPro"/>
</dbReference>
<dbReference type="InterPro" id="IPR009078">
    <property type="entry name" value="Ferritin-like_SF"/>
</dbReference>
<feature type="domain" description="Ferritin/DPS" evidence="3">
    <location>
        <begin position="12"/>
        <end position="149"/>
    </location>
</feature>
<dbReference type="RefSeq" id="WP_191253858.1">
    <property type="nucleotide sequence ID" value="NZ_BNCI01000002.1"/>
</dbReference>
<dbReference type="SUPFAM" id="SSF47240">
    <property type="entry name" value="Ferritin-like"/>
    <property type="match status" value="1"/>
</dbReference>
<comment type="similarity">
    <text evidence="1 2">Belongs to the Dps family.</text>
</comment>
<dbReference type="CDD" id="cd01043">
    <property type="entry name" value="DPS"/>
    <property type="match status" value="1"/>
</dbReference>
<evidence type="ECO:0000256" key="2">
    <source>
        <dbReference type="RuleBase" id="RU003875"/>
    </source>
</evidence>
<evidence type="ECO:0000256" key="1">
    <source>
        <dbReference type="ARBA" id="ARBA00009497"/>
    </source>
</evidence>
<reference evidence="4" key="1">
    <citation type="journal article" date="2014" name="Int. J. Syst. Evol. Microbiol.">
        <title>Complete genome sequence of Corynebacterium casei LMG S-19264T (=DSM 44701T), isolated from a smear-ripened cheese.</title>
        <authorList>
            <consortium name="US DOE Joint Genome Institute (JGI-PGF)"/>
            <person name="Walter F."/>
            <person name="Albersmeier A."/>
            <person name="Kalinowski J."/>
            <person name="Ruckert C."/>
        </authorList>
    </citation>
    <scope>NUCLEOTIDE SEQUENCE</scope>
    <source>
        <strain evidence="4">KCTC 42590</strain>
    </source>
</reference>
<dbReference type="Proteomes" id="UP000630923">
    <property type="component" value="Unassembled WGS sequence"/>
</dbReference>
<dbReference type="InterPro" id="IPR012347">
    <property type="entry name" value="Ferritin-like"/>
</dbReference>
<dbReference type="PANTHER" id="PTHR42932">
    <property type="entry name" value="GENERAL STRESS PROTEIN 20U"/>
    <property type="match status" value="1"/>
</dbReference>
<sequence length="149" mass="16217">MTMQNTAVINPLKTVLAESVQLYVLTQNVHWNVTGPLFQPVHLLTEGQYTELAPAIDEIAERIRTLGAKAPGNMQAYMSLGSIEDCSEDASARDMIKSLVAGQNTLIGHLNDALNAAADANDEVTQGLLTDRLAVHEKSVWMLKAMLED</sequence>
<keyword evidence="5" id="KW-1185">Reference proteome</keyword>
<dbReference type="Pfam" id="PF00210">
    <property type="entry name" value="Ferritin"/>
    <property type="match status" value="1"/>
</dbReference>
<dbReference type="InterPro" id="IPR023188">
    <property type="entry name" value="DPS_DNA-bd_CS"/>
</dbReference>
<name>A0A919AZM1_9PROT</name>
<reference evidence="4" key="2">
    <citation type="submission" date="2020-09" db="EMBL/GenBank/DDBJ databases">
        <authorList>
            <person name="Sun Q."/>
            <person name="Kim S."/>
        </authorList>
    </citation>
    <scope>NUCLEOTIDE SEQUENCE</scope>
    <source>
        <strain evidence="4">KCTC 42590</strain>
    </source>
</reference>
<dbReference type="PRINTS" id="PR01346">
    <property type="entry name" value="HELNAPAPROT"/>
</dbReference>
<dbReference type="PROSITE" id="PS00818">
    <property type="entry name" value="DPS_1"/>
    <property type="match status" value="1"/>
</dbReference>
<dbReference type="PROSITE" id="PS00819">
    <property type="entry name" value="DPS_2"/>
    <property type="match status" value="1"/>
</dbReference>
<dbReference type="PIRSF" id="PIRSF005900">
    <property type="entry name" value="Dps"/>
    <property type="match status" value="1"/>
</dbReference>